<comment type="caution">
    <text evidence="2">The sequence shown here is derived from an EMBL/GenBank/DDBJ whole genome shotgun (WGS) entry which is preliminary data.</text>
</comment>
<evidence type="ECO:0000313" key="2">
    <source>
        <dbReference type="EMBL" id="KAJ2005766.1"/>
    </source>
</evidence>
<reference evidence="2" key="1">
    <citation type="submission" date="2022-07" db="EMBL/GenBank/DDBJ databases">
        <title>Phylogenomic reconstructions and comparative analyses of Kickxellomycotina fungi.</title>
        <authorList>
            <person name="Reynolds N.K."/>
            <person name="Stajich J.E."/>
            <person name="Barry K."/>
            <person name="Grigoriev I.V."/>
            <person name="Crous P."/>
            <person name="Smith M.E."/>
        </authorList>
    </citation>
    <scope>NUCLEOTIDE SEQUENCE</scope>
    <source>
        <strain evidence="2">IMI 214461</strain>
    </source>
</reference>
<name>A0A9W8BL78_9FUNG</name>
<dbReference type="AlphaFoldDB" id="A0A9W8BL78"/>
<feature type="compositionally biased region" description="Polar residues" evidence="1">
    <location>
        <begin position="460"/>
        <end position="473"/>
    </location>
</feature>
<feature type="region of interest" description="Disordered" evidence="1">
    <location>
        <begin position="62"/>
        <end position="82"/>
    </location>
</feature>
<evidence type="ECO:0000313" key="3">
    <source>
        <dbReference type="Proteomes" id="UP001150907"/>
    </source>
</evidence>
<dbReference type="EMBL" id="JANBQF010000086">
    <property type="protein sequence ID" value="KAJ2005766.1"/>
    <property type="molecule type" value="Genomic_DNA"/>
</dbReference>
<dbReference type="Proteomes" id="UP001150907">
    <property type="component" value="Unassembled WGS sequence"/>
</dbReference>
<feature type="compositionally biased region" description="Low complexity" evidence="1">
    <location>
        <begin position="292"/>
        <end position="309"/>
    </location>
</feature>
<sequence>MFGQLGTSGTSAAPTAFGAKRALPEEKSGAASAAAPKPAFSFGSSSAGGSFASATPPVFGAPVPGAPAGKDSSAGGSGTSSTAAFGAKPSGGFSFGSAAPATTTTSFSFGLSAKPSAAPPEKVIDTTMDASDDMMATSAAPSFGLTSNAPAVAASNVFSFSGASSTASGAGAAVPAASSTSGFGLFGQANKTPAPEPATKKPLFTFGSVSTPGAASFESTNVTTPAVPSFGNPAAAAPTPSFGFGGASSSSAATPSTTAFNFGSKPTLQTSNTFGSISSQMGTSGFGAATTSQSSGSVFGNPSSSSGFGHAPAASTGGFGSSGGLGFGSGTGAPQAHASVGVRNVSSGSFTFGQDSLASSSAFGQSVAGGGFGHQQQQPGASGMPSFSSQPGGFGPSVASNQGFGASSNTSTFGVGSSAAAPAFSFGQSNQTPSTAGFGFNSGAPTSSASIPPTPFAFTSNASVQDGGSSAPFQFSAGGVAQHSATGVSGGMSLGRVTGASNASASSQGRRIARARRRN</sequence>
<dbReference type="OrthoDB" id="5586066at2759"/>
<evidence type="ECO:0000256" key="1">
    <source>
        <dbReference type="SAM" id="MobiDB-lite"/>
    </source>
</evidence>
<accession>A0A9W8BL78</accession>
<feature type="compositionally biased region" description="Low complexity" evidence="1">
    <location>
        <begin position="374"/>
        <end position="391"/>
    </location>
</feature>
<gene>
    <name evidence="2" type="ORF">H4R26_001762</name>
</gene>
<organism evidence="2 3">
    <name type="scientific">Coemansia thaxteri</name>
    <dbReference type="NCBI Taxonomy" id="2663907"/>
    <lineage>
        <taxon>Eukaryota</taxon>
        <taxon>Fungi</taxon>
        <taxon>Fungi incertae sedis</taxon>
        <taxon>Zoopagomycota</taxon>
        <taxon>Kickxellomycotina</taxon>
        <taxon>Kickxellomycetes</taxon>
        <taxon>Kickxellales</taxon>
        <taxon>Kickxellaceae</taxon>
        <taxon>Coemansia</taxon>
    </lineage>
</organism>
<feature type="region of interest" description="Disordered" evidence="1">
    <location>
        <begin position="287"/>
        <end position="310"/>
    </location>
</feature>
<feature type="region of interest" description="Disordered" evidence="1">
    <location>
        <begin position="368"/>
        <end position="403"/>
    </location>
</feature>
<keyword evidence="3" id="KW-1185">Reference proteome</keyword>
<feature type="region of interest" description="Disordered" evidence="1">
    <location>
        <begin position="460"/>
        <end position="519"/>
    </location>
</feature>
<proteinExistence type="predicted"/>
<feature type="compositionally biased region" description="Polar residues" evidence="1">
    <location>
        <begin position="1"/>
        <end position="13"/>
    </location>
</feature>
<protein>
    <submittedName>
        <fullName evidence="2">Uncharacterized protein</fullName>
    </submittedName>
</protein>
<feature type="region of interest" description="Disordered" evidence="1">
    <location>
        <begin position="1"/>
        <end position="37"/>
    </location>
</feature>